<proteinExistence type="predicted"/>
<protein>
    <submittedName>
        <fullName evidence="1">Uncharacterized protein</fullName>
    </submittedName>
</protein>
<dbReference type="RefSeq" id="WP_248862185.1">
    <property type="nucleotide sequence ID" value="NZ_CP086322.1"/>
</dbReference>
<reference evidence="1" key="1">
    <citation type="submission" date="2021-10" db="EMBL/GenBank/DDBJ databases">
        <title>Streptomyces nigrumlapis sp.nov.,an antimicrobial producing actinobacterium isolated from Black Gobi rocks.</title>
        <authorList>
            <person name="Wen Y."/>
            <person name="Zhang W."/>
            <person name="Liu X.G."/>
        </authorList>
    </citation>
    <scope>NUCLEOTIDE SEQUENCE</scope>
    <source>
        <strain evidence="1">ST13-2-2</strain>
    </source>
</reference>
<accession>A0ABY4M0R5</accession>
<organism evidence="1 2">
    <name type="scientific">Streptomyces halobius</name>
    <dbReference type="NCBI Taxonomy" id="2879846"/>
    <lineage>
        <taxon>Bacteria</taxon>
        <taxon>Bacillati</taxon>
        <taxon>Actinomycetota</taxon>
        <taxon>Actinomycetes</taxon>
        <taxon>Kitasatosporales</taxon>
        <taxon>Streptomycetaceae</taxon>
        <taxon>Streptomyces</taxon>
    </lineage>
</organism>
<sequence>MPEPKFHYQPMNEEGTRFKVYTDAPGDADGFLYQGIVYETADRSWVADWTGRSVESIAMPGFTSSEYAASALYWFTPPTQSFGSRLAGKKAGTMDERVIDTSQCGCCVNNGCECEGTNRISERFGTTQSYEVQPSLIPAPGVLVSLMPLKDGDFLVDFNTQGCGSGIGYLQKRDDGRYDVRMGHKSIGIAPKPETGMWACLQAHTGTKFYSMLIEGFEPHEHPIHTVPEDK</sequence>
<gene>
    <name evidence="1" type="ORF">K9S39_05210</name>
</gene>
<dbReference type="EMBL" id="CP086322">
    <property type="protein sequence ID" value="UQA91355.1"/>
    <property type="molecule type" value="Genomic_DNA"/>
</dbReference>
<evidence type="ECO:0000313" key="1">
    <source>
        <dbReference type="EMBL" id="UQA91355.1"/>
    </source>
</evidence>
<dbReference type="Proteomes" id="UP000830115">
    <property type="component" value="Chromosome"/>
</dbReference>
<name>A0ABY4M0R5_9ACTN</name>
<evidence type="ECO:0000313" key="2">
    <source>
        <dbReference type="Proteomes" id="UP000830115"/>
    </source>
</evidence>
<keyword evidence="2" id="KW-1185">Reference proteome</keyword>